<comment type="caution">
    <text evidence="1">The sequence shown here is derived from an EMBL/GenBank/DDBJ whole genome shotgun (WGS) entry which is preliminary data.</text>
</comment>
<sequence length="220" mass="23919">MQPDQASVPASIPQPDQFPAFFRQAPVLLMRDPLAQFLGASPDGLMAYRYVDAVKLAGHSCPTVASAFLMVLRGLDTLYGGEVPVRGEIDVIMRGGREEGATGVMANVAMLLTGAAPETGFHGLGPLSLFSRHELLSFGGGDIDGELRLRRRDNGLAVDVACNPSMAPWPEEMQALLPLVVRGQANETLVRRFGELWQDRVKRILVDLVDDPRLITVEEL</sequence>
<evidence type="ECO:0008006" key="3">
    <source>
        <dbReference type="Google" id="ProtNLM"/>
    </source>
</evidence>
<keyword evidence="2" id="KW-1185">Reference proteome</keyword>
<organism evidence="1 2">
    <name type="scientific">Lautropia dentalis</name>
    <dbReference type="NCBI Taxonomy" id="2490857"/>
    <lineage>
        <taxon>Bacteria</taxon>
        <taxon>Pseudomonadati</taxon>
        <taxon>Pseudomonadota</taxon>
        <taxon>Betaproteobacteria</taxon>
        <taxon>Burkholderiales</taxon>
        <taxon>Burkholderiaceae</taxon>
        <taxon>Lautropia</taxon>
    </lineage>
</organism>
<protein>
    <recommendedName>
        <fullName evidence="3">Formylmethanofuran dehydrogenase subunit E domain-containing protein</fullName>
    </recommendedName>
</protein>
<accession>A0A426FTV9</accession>
<dbReference type="OrthoDB" id="259311at2"/>
<dbReference type="Proteomes" id="UP000270261">
    <property type="component" value="Unassembled WGS sequence"/>
</dbReference>
<name>A0A426FTV9_9BURK</name>
<proteinExistence type="predicted"/>
<evidence type="ECO:0000313" key="1">
    <source>
        <dbReference type="EMBL" id="RRN46094.1"/>
    </source>
</evidence>
<evidence type="ECO:0000313" key="2">
    <source>
        <dbReference type="Proteomes" id="UP000270261"/>
    </source>
</evidence>
<reference evidence="1 2" key="1">
    <citation type="submission" date="2018-11" db="EMBL/GenBank/DDBJ databases">
        <title>Genome sequencing of Lautropia sp. KCOM 2505 (= ChDC F240).</title>
        <authorList>
            <person name="Kook J.-K."/>
            <person name="Park S.-N."/>
            <person name="Lim Y.K."/>
        </authorList>
    </citation>
    <scope>NUCLEOTIDE SEQUENCE [LARGE SCALE GENOMIC DNA]</scope>
    <source>
        <strain evidence="1 2">KCOM 2505</strain>
    </source>
</reference>
<gene>
    <name evidence="1" type="ORF">EHV23_04510</name>
</gene>
<dbReference type="AlphaFoldDB" id="A0A426FTV9"/>
<dbReference type="EMBL" id="RRUE01000001">
    <property type="protein sequence ID" value="RRN46094.1"/>
    <property type="molecule type" value="Genomic_DNA"/>
</dbReference>